<dbReference type="InterPro" id="IPR013087">
    <property type="entry name" value="Znf_C2H2_type"/>
</dbReference>
<dbReference type="FunFam" id="3.30.160.60:FF:004334">
    <property type="match status" value="1"/>
</dbReference>
<evidence type="ECO:0000256" key="5">
    <source>
        <dbReference type="ARBA" id="ARBA00022771"/>
    </source>
</evidence>
<evidence type="ECO:0000256" key="8">
    <source>
        <dbReference type="ARBA" id="ARBA00023163"/>
    </source>
</evidence>
<dbReference type="AlphaFoldDB" id="A0A9J7MUR4"/>
<evidence type="ECO:0000256" key="1">
    <source>
        <dbReference type="ARBA" id="ARBA00004123"/>
    </source>
</evidence>
<dbReference type="GeneID" id="118417975"/>
<comment type="subcellular location">
    <subcellularLocation>
        <location evidence="1">Nucleus</location>
    </subcellularLocation>
</comment>
<dbReference type="PROSITE" id="PS00028">
    <property type="entry name" value="ZINC_FINGER_C2H2_1"/>
    <property type="match status" value="9"/>
</dbReference>
<feature type="domain" description="C2H2-type" evidence="12">
    <location>
        <begin position="589"/>
        <end position="617"/>
    </location>
</feature>
<gene>
    <name evidence="14" type="primary">LOC118417975</name>
</gene>
<evidence type="ECO:0000256" key="3">
    <source>
        <dbReference type="ARBA" id="ARBA00022723"/>
    </source>
</evidence>
<comment type="similarity">
    <text evidence="2">Belongs to the krueppel C2H2-type zinc-finger protein family.</text>
</comment>
<feature type="compositionally biased region" description="Basic and acidic residues" evidence="11">
    <location>
        <begin position="202"/>
        <end position="211"/>
    </location>
</feature>
<evidence type="ECO:0000313" key="14">
    <source>
        <dbReference type="RefSeq" id="XP_035679655.1"/>
    </source>
</evidence>
<feature type="domain" description="C2H2-type" evidence="12">
    <location>
        <begin position="646"/>
        <end position="673"/>
    </location>
</feature>
<dbReference type="OrthoDB" id="6077919at2759"/>
<evidence type="ECO:0000259" key="12">
    <source>
        <dbReference type="PROSITE" id="PS50157"/>
    </source>
</evidence>
<proteinExistence type="inferred from homology"/>
<evidence type="ECO:0000256" key="6">
    <source>
        <dbReference type="ARBA" id="ARBA00022833"/>
    </source>
</evidence>
<dbReference type="KEGG" id="bfo:118417975"/>
<keyword evidence="6" id="KW-0862">Zinc</keyword>
<feature type="region of interest" description="Disordered" evidence="11">
    <location>
        <begin position="162"/>
        <end position="223"/>
    </location>
</feature>
<dbReference type="RefSeq" id="XP_035679655.1">
    <property type="nucleotide sequence ID" value="XM_035823762.1"/>
</dbReference>
<name>A0A9J7MUR4_BRAFL</name>
<dbReference type="SMART" id="SM00355">
    <property type="entry name" value="ZnF_C2H2"/>
    <property type="match status" value="13"/>
</dbReference>
<keyword evidence="5 10" id="KW-0863">Zinc-finger</keyword>
<dbReference type="InterPro" id="IPR036236">
    <property type="entry name" value="Znf_C2H2_sf"/>
</dbReference>
<dbReference type="Pfam" id="PF00096">
    <property type="entry name" value="zf-C2H2"/>
    <property type="match status" value="5"/>
</dbReference>
<keyword evidence="8" id="KW-0804">Transcription</keyword>
<feature type="domain" description="C2H2-type" evidence="12">
    <location>
        <begin position="467"/>
        <end position="495"/>
    </location>
</feature>
<feature type="region of interest" description="Disordered" evidence="11">
    <location>
        <begin position="385"/>
        <end position="404"/>
    </location>
</feature>
<reference evidence="13" key="1">
    <citation type="journal article" date="2020" name="Nat. Ecol. Evol.">
        <title>Deeply conserved synteny resolves early events in vertebrate evolution.</title>
        <authorList>
            <person name="Simakov O."/>
            <person name="Marletaz F."/>
            <person name="Yue J.X."/>
            <person name="O'Connell B."/>
            <person name="Jenkins J."/>
            <person name="Brandt A."/>
            <person name="Calef R."/>
            <person name="Tung C.H."/>
            <person name="Huang T.K."/>
            <person name="Schmutz J."/>
            <person name="Satoh N."/>
            <person name="Yu J.K."/>
            <person name="Putnam N.H."/>
            <person name="Green R.E."/>
            <person name="Rokhsar D.S."/>
        </authorList>
    </citation>
    <scope>NUCLEOTIDE SEQUENCE [LARGE SCALE GENOMIC DNA]</scope>
    <source>
        <strain evidence="13">S238N-H82</strain>
    </source>
</reference>
<evidence type="ECO:0000256" key="7">
    <source>
        <dbReference type="ARBA" id="ARBA00023125"/>
    </source>
</evidence>
<dbReference type="SUPFAM" id="SSF57667">
    <property type="entry name" value="beta-beta-alpha zinc fingers"/>
    <property type="match status" value="4"/>
</dbReference>
<feature type="compositionally biased region" description="Basic residues" evidence="11">
    <location>
        <begin position="212"/>
        <end position="221"/>
    </location>
</feature>
<evidence type="ECO:0000256" key="9">
    <source>
        <dbReference type="ARBA" id="ARBA00023242"/>
    </source>
</evidence>
<dbReference type="Gene3D" id="3.30.160.60">
    <property type="entry name" value="Classic Zinc Finger"/>
    <property type="match status" value="7"/>
</dbReference>
<organism evidence="13 14">
    <name type="scientific">Branchiostoma floridae</name>
    <name type="common">Florida lancelet</name>
    <name type="synonym">Amphioxus</name>
    <dbReference type="NCBI Taxonomy" id="7739"/>
    <lineage>
        <taxon>Eukaryota</taxon>
        <taxon>Metazoa</taxon>
        <taxon>Chordata</taxon>
        <taxon>Cephalochordata</taxon>
        <taxon>Leptocardii</taxon>
        <taxon>Amphioxiformes</taxon>
        <taxon>Branchiostomatidae</taxon>
        <taxon>Branchiostoma</taxon>
    </lineage>
</organism>
<dbReference type="GO" id="GO:0005694">
    <property type="term" value="C:chromosome"/>
    <property type="evidence" value="ECO:0000318"/>
    <property type="project" value="GO_Central"/>
</dbReference>
<evidence type="ECO:0000256" key="10">
    <source>
        <dbReference type="PROSITE-ProRule" id="PRU00042"/>
    </source>
</evidence>
<feature type="domain" description="C2H2-type" evidence="12">
    <location>
        <begin position="438"/>
        <end position="467"/>
    </location>
</feature>
<feature type="domain" description="C2H2-type" evidence="12">
    <location>
        <begin position="532"/>
        <end position="559"/>
    </location>
</feature>
<reference evidence="14" key="2">
    <citation type="submission" date="2025-08" db="UniProtKB">
        <authorList>
            <consortium name="RefSeq"/>
        </authorList>
    </citation>
    <scope>IDENTIFICATION</scope>
    <source>
        <strain evidence="14">S238N-H82</strain>
        <tissue evidence="14">Testes</tissue>
    </source>
</reference>
<dbReference type="GO" id="GO:0008270">
    <property type="term" value="F:zinc ion binding"/>
    <property type="evidence" value="ECO:0007669"/>
    <property type="project" value="UniProtKB-KW"/>
</dbReference>
<dbReference type="FunFam" id="3.30.160.60:FF:000065">
    <property type="entry name" value="B-cell CLL/lymphoma 6, member B"/>
    <property type="match status" value="1"/>
</dbReference>
<feature type="domain" description="C2H2-type" evidence="12">
    <location>
        <begin position="560"/>
        <end position="588"/>
    </location>
</feature>
<keyword evidence="4" id="KW-0677">Repeat</keyword>
<keyword evidence="7" id="KW-0238">DNA-binding</keyword>
<evidence type="ECO:0000256" key="11">
    <source>
        <dbReference type="SAM" id="MobiDB-lite"/>
    </source>
</evidence>
<dbReference type="GO" id="GO:0006357">
    <property type="term" value="P:regulation of transcription by RNA polymerase II"/>
    <property type="evidence" value="ECO:0000318"/>
    <property type="project" value="GO_Central"/>
</dbReference>
<sequence>MMDVMSEWLSGNQPDGLSPSESGNLTDRSTCDTTPHRETRLTTGEDLQGGSESSDRRQCTGKHVIVPLHNSSGPKMYYKCENCSFICVEVSKPEILETSTEGKGSNVSVLLQDSNEEDAEGVASCDNSGGERKGEKRTRTKGFRCSLCKSDVTFLSLAALRQHRKDSHGSKPTDKQPNRTTQQQEMKQELRARSKLSQKSESSVEQKERAGQRPKNHKRTKDVKCPVCHKLVPHSMSLNRHLHSHNKTAECLLCHSKFQDNTVLKTHIENLHMTWVPSSEPQGQSPPVSSSTCMIGEATCSSVQDHTVGNGGLTMASIQGVIESMNSGENLRPGSVDTDLGRDPAEVFSQLLSSGAILGGDTANQDVLGGNIRWESLTQTQNWSDIRFPENSPDKAEVTNPKESTKTKMTCTHCQARFTTSCQLSQHLSSSHGLTRRFRCEDTSCRKVFDTIESFKEHTAVHSHKPYNCRTCESCFVSKMELQKHQASEHKIEKGVKLTWRDYAKYSCPNCVFRSRGYKALQKHLAEESHSHMCKVCGRICTSRELLKSHMVSHNDQNSFLCEECGRGFKSSDAMRRHRLQKHSEQRNHICPHCGLRFKLSNKLGRHIRTVHATDKPHKCHLCDRAYTRRDKLRDHLMTHTNERPYKCSYCSLGFNRKDHLNDHVKLHTGDFKFHCNNCGKGFTREKYMKEHKCTGRSQPRTTLVMAPPLPQLHLPVVTMDGTESMEAANATFTISRMAWTEFSSQAFELGQGQGSINSK</sequence>
<feature type="region of interest" description="Disordered" evidence="11">
    <location>
        <begin position="1"/>
        <end position="58"/>
    </location>
</feature>
<dbReference type="PANTHER" id="PTHR24388:SF28">
    <property type="entry name" value="ZINC FINGER PROTEIN 341"/>
    <property type="match status" value="1"/>
</dbReference>
<keyword evidence="13" id="KW-1185">Reference proteome</keyword>
<dbReference type="FunFam" id="3.30.160.60:FF:000188">
    <property type="entry name" value="Zinc finger protein 787"/>
    <property type="match status" value="1"/>
</dbReference>
<keyword evidence="3" id="KW-0479">Metal-binding</keyword>
<protein>
    <submittedName>
        <fullName evidence="14">Zinc finger protein 729-like</fullName>
    </submittedName>
</protein>
<dbReference type="Proteomes" id="UP000001554">
    <property type="component" value="Chromosome 6"/>
</dbReference>
<evidence type="ECO:0000256" key="2">
    <source>
        <dbReference type="ARBA" id="ARBA00006991"/>
    </source>
</evidence>
<evidence type="ECO:0000313" key="13">
    <source>
        <dbReference type="Proteomes" id="UP000001554"/>
    </source>
</evidence>
<feature type="compositionally biased region" description="Basic and acidic residues" evidence="11">
    <location>
        <begin position="167"/>
        <end position="177"/>
    </location>
</feature>
<accession>A0A9J7MUR4</accession>
<keyword evidence="9" id="KW-0539">Nucleus</keyword>
<evidence type="ECO:0000256" key="4">
    <source>
        <dbReference type="ARBA" id="ARBA00022737"/>
    </source>
</evidence>
<feature type="domain" description="C2H2-type" evidence="12">
    <location>
        <begin position="409"/>
        <end position="437"/>
    </location>
</feature>
<dbReference type="InterPro" id="IPR050527">
    <property type="entry name" value="Snail/Krueppel_Znf"/>
</dbReference>
<feature type="domain" description="C2H2-type" evidence="12">
    <location>
        <begin position="674"/>
        <end position="702"/>
    </location>
</feature>
<feature type="compositionally biased region" description="Polar residues" evidence="11">
    <location>
        <begin position="9"/>
        <end position="33"/>
    </location>
</feature>
<dbReference type="OMA" id="HERRCAN"/>
<dbReference type="GO" id="GO:0043035">
    <property type="term" value="F:chromatin insulator sequence binding"/>
    <property type="evidence" value="ECO:0000318"/>
    <property type="project" value="GO_Central"/>
</dbReference>
<feature type="domain" description="C2H2-type" evidence="12">
    <location>
        <begin position="618"/>
        <end position="645"/>
    </location>
</feature>
<feature type="region of interest" description="Disordered" evidence="11">
    <location>
        <begin position="114"/>
        <end position="136"/>
    </location>
</feature>
<dbReference type="GO" id="GO:0005634">
    <property type="term" value="C:nucleus"/>
    <property type="evidence" value="ECO:0007669"/>
    <property type="project" value="UniProtKB-SubCell"/>
</dbReference>
<dbReference type="PROSITE" id="PS50157">
    <property type="entry name" value="ZINC_FINGER_C2H2_2"/>
    <property type="match status" value="9"/>
</dbReference>
<dbReference type="PANTHER" id="PTHR24388">
    <property type="entry name" value="ZINC FINGER PROTEIN"/>
    <property type="match status" value="1"/>
</dbReference>